<dbReference type="OrthoDB" id="6499973at2759"/>
<proteinExistence type="predicted"/>
<reference evidence="1 2" key="1">
    <citation type="journal article" date="2020" name="Cell">
        <title>Large-Scale Comparative Analyses of Tick Genomes Elucidate Their Genetic Diversity and Vector Capacities.</title>
        <authorList>
            <consortium name="Tick Genome and Microbiome Consortium (TIGMIC)"/>
            <person name="Jia N."/>
            <person name="Wang J."/>
            <person name="Shi W."/>
            <person name="Du L."/>
            <person name="Sun Y."/>
            <person name="Zhan W."/>
            <person name="Jiang J.F."/>
            <person name="Wang Q."/>
            <person name="Zhang B."/>
            <person name="Ji P."/>
            <person name="Bell-Sakyi L."/>
            <person name="Cui X.M."/>
            <person name="Yuan T.T."/>
            <person name="Jiang B.G."/>
            <person name="Yang W.F."/>
            <person name="Lam T.T."/>
            <person name="Chang Q.C."/>
            <person name="Ding S.J."/>
            <person name="Wang X.J."/>
            <person name="Zhu J.G."/>
            <person name="Ruan X.D."/>
            <person name="Zhao L."/>
            <person name="Wei J.T."/>
            <person name="Ye R.Z."/>
            <person name="Que T.C."/>
            <person name="Du C.H."/>
            <person name="Zhou Y.H."/>
            <person name="Cheng J.X."/>
            <person name="Dai P.F."/>
            <person name="Guo W.B."/>
            <person name="Han X.H."/>
            <person name="Huang E.J."/>
            <person name="Li L.F."/>
            <person name="Wei W."/>
            <person name="Gao Y.C."/>
            <person name="Liu J.Z."/>
            <person name="Shao H.Z."/>
            <person name="Wang X."/>
            <person name="Wang C.C."/>
            <person name="Yang T.C."/>
            <person name="Huo Q.B."/>
            <person name="Li W."/>
            <person name="Chen H.Y."/>
            <person name="Chen S.E."/>
            <person name="Zhou L.G."/>
            <person name="Ni X.B."/>
            <person name="Tian J.H."/>
            <person name="Sheng Y."/>
            <person name="Liu T."/>
            <person name="Pan Y.S."/>
            <person name="Xia L.Y."/>
            <person name="Li J."/>
            <person name="Zhao F."/>
            <person name="Cao W.C."/>
        </authorList>
    </citation>
    <scope>NUCLEOTIDE SEQUENCE [LARGE SCALE GENOMIC DNA]</scope>
    <source>
        <strain evidence="1">HaeL-2018</strain>
    </source>
</reference>
<accession>A0A9J6H3U6</accession>
<sequence>MMPIDLSGALLENRRRRLRSYSVPRPLSAPACLNHLSQQQQQECPEFAHLCCARNHHRLHQCHPDPSGVQREQDLALLKAATIRQHYYPEGGWGWAVCACGFLSHALADGLVASHGFMIIVAQKKFRDAASAPGDGTSSMKLSEYLVLLFGPRALSPTLAVDVNGSARGQHRGTS</sequence>
<organism evidence="1 2">
    <name type="scientific">Haemaphysalis longicornis</name>
    <name type="common">Bush tick</name>
    <dbReference type="NCBI Taxonomy" id="44386"/>
    <lineage>
        <taxon>Eukaryota</taxon>
        <taxon>Metazoa</taxon>
        <taxon>Ecdysozoa</taxon>
        <taxon>Arthropoda</taxon>
        <taxon>Chelicerata</taxon>
        <taxon>Arachnida</taxon>
        <taxon>Acari</taxon>
        <taxon>Parasitiformes</taxon>
        <taxon>Ixodida</taxon>
        <taxon>Ixodoidea</taxon>
        <taxon>Ixodidae</taxon>
        <taxon>Haemaphysalinae</taxon>
        <taxon>Haemaphysalis</taxon>
    </lineage>
</organism>
<dbReference type="VEuPathDB" id="VectorBase:HLOH_045481"/>
<evidence type="ECO:0000313" key="1">
    <source>
        <dbReference type="EMBL" id="KAH9381308.1"/>
    </source>
</evidence>
<dbReference type="Proteomes" id="UP000821853">
    <property type="component" value="Chromosome 9"/>
</dbReference>
<name>A0A9J6H3U6_HAELO</name>
<gene>
    <name evidence="1" type="ORF">HPB48_003289</name>
</gene>
<dbReference type="AlphaFoldDB" id="A0A9J6H3U6"/>
<comment type="caution">
    <text evidence="1">The sequence shown here is derived from an EMBL/GenBank/DDBJ whole genome shotgun (WGS) entry which is preliminary data.</text>
</comment>
<dbReference type="EMBL" id="JABSTR010000011">
    <property type="protein sequence ID" value="KAH9381308.1"/>
    <property type="molecule type" value="Genomic_DNA"/>
</dbReference>
<evidence type="ECO:0000313" key="2">
    <source>
        <dbReference type="Proteomes" id="UP000821853"/>
    </source>
</evidence>
<keyword evidence="2" id="KW-1185">Reference proteome</keyword>
<protein>
    <submittedName>
        <fullName evidence="1">Uncharacterized protein</fullName>
    </submittedName>
</protein>